<dbReference type="AlphaFoldDB" id="A0AAV7CN60"/>
<evidence type="ECO:0000313" key="5">
    <source>
        <dbReference type="Proteomes" id="UP000824782"/>
    </source>
</evidence>
<dbReference type="PROSITE" id="PS51419">
    <property type="entry name" value="RAB"/>
    <property type="match status" value="1"/>
</dbReference>
<comment type="similarity">
    <text evidence="1">Belongs to the small GTPase superfamily. Rab family.</text>
</comment>
<reference evidence="4" key="1">
    <citation type="thesis" date="2020" institute="ProQuest LLC" country="789 East Eisenhower Parkway, Ann Arbor, MI, USA">
        <title>Comparative Genomics and Chromosome Evolution.</title>
        <authorList>
            <person name="Mudd A.B."/>
        </authorList>
    </citation>
    <scope>NUCLEOTIDE SEQUENCE</scope>
    <source>
        <strain evidence="4">237g6f4</strain>
        <tissue evidence="4">Blood</tissue>
    </source>
</reference>
<evidence type="ECO:0008006" key="6">
    <source>
        <dbReference type="Google" id="ProtNLM"/>
    </source>
</evidence>
<evidence type="ECO:0000313" key="4">
    <source>
        <dbReference type="EMBL" id="KAG8586542.1"/>
    </source>
</evidence>
<dbReference type="Pfam" id="PF00071">
    <property type="entry name" value="Ras"/>
    <property type="match status" value="1"/>
</dbReference>
<dbReference type="PRINTS" id="PR00449">
    <property type="entry name" value="RASTRNSFRMNG"/>
</dbReference>
<protein>
    <recommendedName>
        <fullName evidence="6">Ras-related protein Rab-20</fullName>
    </recommendedName>
</protein>
<comment type="caution">
    <text evidence="4">The sequence shown here is derived from an EMBL/GenBank/DDBJ whole genome shotgun (WGS) entry which is preliminary data.</text>
</comment>
<dbReference type="InterPro" id="IPR027417">
    <property type="entry name" value="P-loop_NTPase"/>
</dbReference>
<sequence>MYCRSASAIILTYDVSNMQSLLELEDRFLGLTDTASDDCIFAVVGNKIDLIDDYEAEGEPDGERLRRGSASKLRKQVHAEDAIALYKRIMKYRMVDEAHAPAADKMCFETSAKTGYNVDFLFESVFNMVVPLIVKKKANGPDETVNLAQNHHEKKTKSGCC</sequence>
<dbReference type="Proteomes" id="UP000824782">
    <property type="component" value="Unassembled WGS sequence"/>
</dbReference>
<gene>
    <name evidence="4" type="ORF">GDO81_005415</name>
</gene>
<dbReference type="Gene3D" id="3.40.50.300">
    <property type="entry name" value="P-loop containing nucleotide triphosphate hydrolases"/>
    <property type="match status" value="1"/>
</dbReference>
<evidence type="ECO:0000256" key="3">
    <source>
        <dbReference type="ARBA" id="ARBA00023134"/>
    </source>
</evidence>
<dbReference type="GO" id="GO:0005525">
    <property type="term" value="F:GTP binding"/>
    <property type="evidence" value="ECO:0007669"/>
    <property type="project" value="UniProtKB-KW"/>
</dbReference>
<keyword evidence="5" id="KW-1185">Reference proteome</keyword>
<evidence type="ECO:0000256" key="1">
    <source>
        <dbReference type="ARBA" id="ARBA00006270"/>
    </source>
</evidence>
<evidence type="ECO:0000256" key="2">
    <source>
        <dbReference type="ARBA" id="ARBA00022741"/>
    </source>
</evidence>
<dbReference type="EMBL" id="WNYA01000002">
    <property type="protein sequence ID" value="KAG8586542.1"/>
    <property type="molecule type" value="Genomic_DNA"/>
</dbReference>
<dbReference type="SMART" id="SM00175">
    <property type="entry name" value="RAB"/>
    <property type="match status" value="1"/>
</dbReference>
<dbReference type="GO" id="GO:0003924">
    <property type="term" value="F:GTPase activity"/>
    <property type="evidence" value="ECO:0007669"/>
    <property type="project" value="InterPro"/>
</dbReference>
<keyword evidence="3" id="KW-0342">GTP-binding</keyword>
<dbReference type="EMBL" id="WNYA01000002">
    <property type="protein sequence ID" value="KAG8586541.1"/>
    <property type="molecule type" value="Genomic_DNA"/>
</dbReference>
<dbReference type="SUPFAM" id="SSF52540">
    <property type="entry name" value="P-loop containing nucleoside triphosphate hydrolases"/>
    <property type="match status" value="1"/>
</dbReference>
<keyword evidence="2" id="KW-0547">Nucleotide-binding</keyword>
<name>A0AAV7CN60_ENGPU</name>
<organism evidence="4 5">
    <name type="scientific">Engystomops pustulosus</name>
    <name type="common">Tungara frog</name>
    <name type="synonym">Physalaemus pustulosus</name>
    <dbReference type="NCBI Taxonomy" id="76066"/>
    <lineage>
        <taxon>Eukaryota</taxon>
        <taxon>Metazoa</taxon>
        <taxon>Chordata</taxon>
        <taxon>Craniata</taxon>
        <taxon>Vertebrata</taxon>
        <taxon>Euteleostomi</taxon>
        <taxon>Amphibia</taxon>
        <taxon>Batrachia</taxon>
        <taxon>Anura</taxon>
        <taxon>Neobatrachia</taxon>
        <taxon>Hyloidea</taxon>
        <taxon>Leptodactylidae</taxon>
        <taxon>Leiuperinae</taxon>
        <taxon>Engystomops</taxon>
    </lineage>
</organism>
<dbReference type="InterPro" id="IPR001806">
    <property type="entry name" value="Small_GTPase"/>
</dbReference>
<proteinExistence type="inferred from homology"/>
<accession>A0AAV7CN60</accession>
<dbReference type="PANTHER" id="PTHR47978">
    <property type="match status" value="1"/>
</dbReference>